<dbReference type="SUPFAM" id="SSF53850">
    <property type="entry name" value="Periplasmic binding protein-like II"/>
    <property type="match status" value="1"/>
</dbReference>
<dbReference type="InterPro" id="IPR050490">
    <property type="entry name" value="Bact_solute-bd_prot1"/>
</dbReference>
<keyword evidence="2" id="KW-0812">Transmembrane</keyword>
<dbReference type="InterPro" id="IPR006059">
    <property type="entry name" value="SBP"/>
</dbReference>
<feature type="transmembrane region" description="Helical" evidence="2">
    <location>
        <begin position="28"/>
        <end position="48"/>
    </location>
</feature>
<dbReference type="Pfam" id="PF01547">
    <property type="entry name" value="SBP_bac_1"/>
    <property type="match status" value="1"/>
</dbReference>
<gene>
    <name evidence="3" type="ORF">U7230_01960</name>
</gene>
<keyword evidence="2" id="KW-1133">Transmembrane helix</keyword>
<dbReference type="PANTHER" id="PTHR43649">
    <property type="entry name" value="ARABINOSE-BINDING PROTEIN-RELATED"/>
    <property type="match status" value="1"/>
</dbReference>
<dbReference type="Proteomes" id="UP001332192">
    <property type="component" value="Chromosome"/>
</dbReference>
<name>A0ABZ1BYB1_9FIRM</name>
<organism evidence="3 4">
    <name type="scientific">Carboxydichorda subterranea</name>
    <dbReference type="NCBI Taxonomy" id="3109565"/>
    <lineage>
        <taxon>Bacteria</taxon>
        <taxon>Bacillati</taxon>
        <taxon>Bacillota</taxon>
        <taxon>Limnochordia</taxon>
        <taxon>Limnochordales</taxon>
        <taxon>Geochordaceae</taxon>
        <taxon>Carboxydichorda</taxon>
    </lineage>
</organism>
<keyword evidence="4" id="KW-1185">Reference proteome</keyword>
<dbReference type="RefSeq" id="WP_324717069.1">
    <property type="nucleotide sequence ID" value="NZ_CP141615.1"/>
</dbReference>
<sequence length="225" mass="24095">MAVAVRAPSRPRESEAARAAALARRRTALGAWAAALVAVLALTAAFIYSRTRPATAPVPHLRVMTWASVDESAPLQHIVDEYNASHPSWQVQLDLTPIVAYDQKLVVLVAAGDAPDVFALGSDRLEVFARNGAVLDLTARWQRAPAGLKGAVPAGRLAPLRIDGKLMALPHPFSAGAMVISSRTRYPDQAWDFLSYLLQRMPPPAREPRAPEAAPGLGPIGPFGF</sequence>
<dbReference type="Gene3D" id="3.40.190.10">
    <property type="entry name" value="Periplasmic binding protein-like II"/>
    <property type="match status" value="1"/>
</dbReference>
<proteinExistence type="predicted"/>
<keyword evidence="2" id="KW-0472">Membrane</keyword>
<protein>
    <submittedName>
        <fullName evidence="3">Extracellular solute-binding protein</fullName>
    </submittedName>
</protein>
<dbReference type="EMBL" id="CP141615">
    <property type="protein sequence ID" value="WRP17799.1"/>
    <property type="molecule type" value="Genomic_DNA"/>
</dbReference>
<evidence type="ECO:0000256" key="2">
    <source>
        <dbReference type="SAM" id="Phobius"/>
    </source>
</evidence>
<reference evidence="3 4" key="1">
    <citation type="journal article" date="2024" name="Front. Microbiol.">
        <title>Novel thermophilic genera Geochorda gen. nov. and Carboxydochorda gen. nov. from the deep terrestrial subsurface reveal the ecophysiological diversity in the class Limnochordia.</title>
        <authorList>
            <person name="Karnachuk O.V."/>
            <person name="Lukina A.P."/>
            <person name="Avakyan M.R."/>
            <person name="Kadnikov V.V."/>
            <person name="Begmatov S."/>
            <person name="Beletsky A.V."/>
            <person name="Vlasova K.G."/>
            <person name="Novikov A.A."/>
            <person name="Shcherbakova V.A."/>
            <person name="Mardanov A.V."/>
            <person name="Ravin N.V."/>
        </authorList>
    </citation>
    <scope>NUCLEOTIDE SEQUENCE [LARGE SCALE GENOMIC DNA]</scope>
    <source>
        <strain evidence="3 4">L945</strain>
    </source>
</reference>
<evidence type="ECO:0000313" key="3">
    <source>
        <dbReference type="EMBL" id="WRP17799.1"/>
    </source>
</evidence>
<accession>A0ABZ1BYB1</accession>
<evidence type="ECO:0000313" key="4">
    <source>
        <dbReference type="Proteomes" id="UP001332192"/>
    </source>
</evidence>
<feature type="region of interest" description="Disordered" evidence="1">
    <location>
        <begin position="204"/>
        <end position="225"/>
    </location>
</feature>
<evidence type="ECO:0000256" key="1">
    <source>
        <dbReference type="SAM" id="MobiDB-lite"/>
    </source>
</evidence>